<evidence type="ECO:0000313" key="2">
    <source>
        <dbReference type="Proteomes" id="UP000054477"/>
    </source>
</evidence>
<name>A0A0C9XPI7_9AGAR</name>
<protein>
    <submittedName>
        <fullName evidence="1">Uncharacterized protein</fullName>
    </submittedName>
</protein>
<accession>A0A0C9XPI7</accession>
<gene>
    <name evidence="1" type="ORF">K443DRAFT_5399</name>
</gene>
<organism evidence="1 2">
    <name type="scientific">Laccaria amethystina LaAM-08-1</name>
    <dbReference type="NCBI Taxonomy" id="1095629"/>
    <lineage>
        <taxon>Eukaryota</taxon>
        <taxon>Fungi</taxon>
        <taxon>Dikarya</taxon>
        <taxon>Basidiomycota</taxon>
        <taxon>Agaricomycotina</taxon>
        <taxon>Agaricomycetes</taxon>
        <taxon>Agaricomycetidae</taxon>
        <taxon>Agaricales</taxon>
        <taxon>Agaricineae</taxon>
        <taxon>Hydnangiaceae</taxon>
        <taxon>Laccaria</taxon>
    </lineage>
</organism>
<evidence type="ECO:0000313" key="1">
    <source>
        <dbReference type="EMBL" id="KIK03464.1"/>
    </source>
</evidence>
<keyword evidence="2" id="KW-1185">Reference proteome</keyword>
<reference evidence="2" key="2">
    <citation type="submission" date="2015-01" db="EMBL/GenBank/DDBJ databases">
        <title>Evolutionary Origins and Diversification of the Mycorrhizal Mutualists.</title>
        <authorList>
            <consortium name="DOE Joint Genome Institute"/>
            <consortium name="Mycorrhizal Genomics Consortium"/>
            <person name="Kohler A."/>
            <person name="Kuo A."/>
            <person name="Nagy L.G."/>
            <person name="Floudas D."/>
            <person name="Copeland A."/>
            <person name="Barry K.W."/>
            <person name="Cichocki N."/>
            <person name="Veneault-Fourrey C."/>
            <person name="LaButti K."/>
            <person name="Lindquist E.A."/>
            <person name="Lipzen A."/>
            <person name="Lundell T."/>
            <person name="Morin E."/>
            <person name="Murat C."/>
            <person name="Riley R."/>
            <person name="Ohm R."/>
            <person name="Sun H."/>
            <person name="Tunlid A."/>
            <person name="Henrissat B."/>
            <person name="Grigoriev I.V."/>
            <person name="Hibbett D.S."/>
            <person name="Martin F."/>
        </authorList>
    </citation>
    <scope>NUCLEOTIDE SEQUENCE [LARGE SCALE GENOMIC DNA]</scope>
    <source>
        <strain evidence="2">LaAM-08-1</strain>
    </source>
</reference>
<proteinExistence type="predicted"/>
<dbReference type="Proteomes" id="UP000054477">
    <property type="component" value="Unassembled WGS sequence"/>
</dbReference>
<dbReference type="HOGENOM" id="CLU_2886165_0_0_1"/>
<dbReference type="AlphaFoldDB" id="A0A0C9XPI7"/>
<dbReference type="EMBL" id="KN838580">
    <property type="protein sequence ID" value="KIK03464.1"/>
    <property type="molecule type" value="Genomic_DNA"/>
</dbReference>
<reference evidence="1 2" key="1">
    <citation type="submission" date="2014-04" db="EMBL/GenBank/DDBJ databases">
        <authorList>
            <consortium name="DOE Joint Genome Institute"/>
            <person name="Kuo A."/>
            <person name="Kohler A."/>
            <person name="Nagy L.G."/>
            <person name="Floudas D."/>
            <person name="Copeland A."/>
            <person name="Barry K.W."/>
            <person name="Cichocki N."/>
            <person name="Veneault-Fourrey C."/>
            <person name="LaButti K."/>
            <person name="Lindquist E.A."/>
            <person name="Lipzen A."/>
            <person name="Lundell T."/>
            <person name="Morin E."/>
            <person name="Murat C."/>
            <person name="Sun H."/>
            <person name="Tunlid A."/>
            <person name="Henrissat B."/>
            <person name="Grigoriev I.V."/>
            <person name="Hibbett D.S."/>
            <person name="Martin F."/>
            <person name="Nordberg H.P."/>
            <person name="Cantor M.N."/>
            <person name="Hua S.X."/>
        </authorList>
    </citation>
    <scope>NUCLEOTIDE SEQUENCE [LARGE SCALE GENOMIC DNA]</scope>
    <source>
        <strain evidence="1 2">LaAM-08-1</strain>
    </source>
</reference>
<sequence length="63" mass="6942">MIGGSKFVPTKSKLCTHRGKAVPAECVSEVPEENFSVEQSKNFNGAHRLWHSPAEDAMKICLI</sequence>